<evidence type="ECO:0000313" key="2">
    <source>
        <dbReference type="Proteomes" id="UP000188268"/>
    </source>
</evidence>
<evidence type="ECO:0000313" key="1">
    <source>
        <dbReference type="EMBL" id="OMO64520.1"/>
    </source>
</evidence>
<feature type="non-terminal residue" evidence="1">
    <location>
        <position position="27"/>
    </location>
</feature>
<accession>A0A1R3H2P8</accession>
<organism evidence="1 2">
    <name type="scientific">Corchorus capsularis</name>
    <name type="common">Jute</name>
    <dbReference type="NCBI Taxonomy" id="210143"/>
    <lineage>
        <taxon>Eukaryota</taxon>
        <taxon>Viridiplantae</taxon>
        <taxon>Streptophyta</taxon>
        <taxon>Embryophyta</taxon>
        <taxon>Tracheophyta</taxon>
        <taxon>Spermatophyta</taxon>
        <taxon>Magnoliopsida</taxon>
        <taxon>eudicotyledons</taxon>
        <taxon>Gunneridae</taxon>
        <taxon>Pentapetalae</taxon>
        <taxon>rosids</taxon>
        <taxon>malvids</taxon>
        <taxon>Malvales</taxon>
        <taxon>Malvaceae</taxon>
        <taxon>Grewioideae</taxon>
        <taxon>Apeibeae</taxon>
        <taxon>Corchorus</taxon>
    </lineage>
</organism>
<dbReference type="AlphaFoldDB" id="A0A1R3H2P8"/>
<dbReference type="Proteomes" id="UP000188268">
    <property type="component" value="Unassembled WGS sequence"/>
</dbReference>
<reference evidence="1 2" key="1">
    <citation type="submission" date="2013-09" db="EMBL/GenBank/DDBJ databases">
        <title>Corchorus capsularis genome sequencing.</title>
        <authorList>
            <person name="Alam M."/>
            <person name="Haque M.S."/>
            <person name="Islam M.S."/>
            <person name="Emdad E.M."/>
            <person name="Islam M.M."/>
            <person name="Ahmed B."/>
            <person name="Halim A."/>
            <person name="Hossen Q.M.M."/>
            <person name="Hossain M.Z."/>
            <person name="Ahmed R."/>
            <person name="Khan M.M."/>
            <person name="Islam R."/>
            <person name="Rashid M.M."/>
            <person name="Khan S.A."/>
            <person name="Rahman M.S."/>
            <person name="Alam M."/>
        </authorList>
    </citation>
    <scope>NUCLEOTIDE SEQUENCE [LARGE SCALE GENOMIC DNA]</scope>
    <source>
        <strain evidence="2">cv. CVL-1</strain>
        <tissue evidence="1">Whole seedling</tissue>
    </source>
</reference>
<proteinExistence type="predicted"/>
<dbReference type="EMBL" id="AWWV01012794">
    <property type="protein sequence ID" value="OMO64520.1"/>
    <property type="molecule type" value="Genomic_DNA"/>
</dbReference>
<gene>
    <name evidence="1" type="ORF">CCACVL1_21704</name>
</gene>
<sequence length="27" mass="3026">MASRKTCQLVSRSCSSKGNFFSSSQIW</sequence>
<keyword evidence="2" id="KW-1185">Reference proteome</keyword>
<protein>
    <submittedName>
        <fullName evidence="1">Uncharacterized protein</fullName>
    </submittedName>
</protein>
<name>A0A1R3H2P8_COCAP</name>
<dbReference type="Gramene" id="OMO64520">
    <property type="protein sequence ID" value="OMO64520"/>
    <property type="gene ID" value="CCACVL1_21704"/>
</dbReference>
<comment type="caution">
    <text evidence="1">The sequence shown here is derived from an EMBL/GenBank/DDBJ whole genome shotgun (WGS) entry which is preliminary data.</text>
</comment>